<reference evidence="3 4" key="1">
    <citation type="journal article" date="2024" name="Nat. Commun.">
        <title>Phylogenomics reveals the evolutionary origins of lichenization in chlorophyte algae.</title>
        <authorList>
            <person name="Puginier C."/>
            <person name="Libourel C."/>
            <person name="Otte J."/>
            <person name="Skaloud P."/>
            <person name="Haon M."/>
            <person name="Grisel S."/>
            <person name="Petersen M."/>
            <person name="Berrin J.G."/>
            <person name="Delaux P.M."/>
            <person name="Dal Grande F."/>
            <person name="Keller J."/>
        </authorList>
    </citation>
    <scope>NUCLEOTIDE SEQUENCE [LARGE SCALE GENOMIC DNA]</scope>
    <source>
        <strain evidence="3 4">SAG 2036</strain>
    </source>
</reference>
<evidence type="ECO:0000313" key="3">
    <source>
        <dbReference type="EMBL" id="KAK9798181.1"/>
    </source>
</evidence>
<dbReference type="PROSITE" id="PS51762">
    <property type="entry name" value="GH16_2"/>
    <property type="match status" value="1"/>
</dbReference>
<dbReference type="EMBL" id="JALJOQ010000101">
    <property type="protein sequence ID" value="KAK9798181.1"/>
    <property type="molecule type" value="Genomic_DNA"/>
</dbReference>
<dbReference type="SUPFAM" id="SSF49899">
    <property type="entry name" value="Concanavalin A-like lectins/glucanases"/>
    <property type="match status" value="1"/>
</dbReference>
<evidence type="ECO:0000259" key="2">
    <source>
        <dbReference type="PROSITE" id="PS51762"/>
    </source>
</evidence>
<dbReference type="PANTHER" id="PTHR38121">
    <property type="entry name" value="GH16 DOMAIN-CONTAINING PROTEIN"/>
    <property type="match status" value="1"/>
</dbReference>
<proteinExistence type="predicted"/>
<sequence length="360" mass="37727">MGVQSDPEQGGYLSGTPQGGAAVRGSAFVGGLGRKLSNSKDGSRYNSADATALLGTNRMPQASAPPLPYGLAPVSAPRQGAAALDFEVGQTPRMASRCCACLPSRRWKLGVVLLAVLLLAAIGIIIWRVLPKSKARSSDTNETFANSITYSFENGQIPSTLQISNYAVPGSGHAFLPSNVAVVAGYLQLTVPGAQLPGNITGGEVSTAIQNILHGSVTVSAILSAPAGTCNGFFFYGSDSDETDIEWLSDPLSLSNNGAAQIHYTNQDTNGDSHSPTFAGSPPSDATSVEHDYQIVWQQNSTTFYIDGQKQGSLTSFVPTKACPFVINNWSNADPGWSAGPPLTDSVLKIRKIVLNYDTA</sequence>
<dbReference type="PANTHER" id="PTHR38121:SF4">
    <property type="entry name" value="GH16 DOMAIN-CONTAINING PROTEIN-RELATED"/>
    <property type="match status" value="1"/>
</dbReference>
<keyword evidence="1" id="KW-1133">Transmembrane helix</keyword>
<feature type="domain" description="GH16" evidence="2">
    <location>
        <begin position="125"/>
        <end position="358"/>
    </location>
</feature>
<dbReference type="AlphaFoldDB" id="A0AAW1NTJ0"/>
<dbReference type="InterPro" id="IPR000757">
    <property type="entry name" value="Beta-glucanase-like"/>
</dbReference>
<dbReference type="GO" id="GO:0004553">
    <property type="term" value="F:hydrolase activity, hydrolyzing O-glycosyl compounds"/>
    <property type="evidence" value="ECO:0007669"/>
    <property type="project" value="InterPro"/>
</dbReference>
<keyword evidence="1" id="KW-0472">Membrane</keyword>
<keyword evidence="4" id="KW-1185">Reference proteome</keyword>
<dbReference type="InterPro" id="IPR013320">
    <property type="entry name" value="ConA-like_dom_sf"/>
</dbReference>
<gene>
    <name evidence="3" type="ORF">WJX73_010402</name>
</gene>
<name>A0AAW1NTJ0_9CHLO</name>
<dbReference type="GO" id="GO:0005975">
    <property type="term" value="P:carbohydrate metabolic process"/>
    <property type="evidence" value="ECO:0007669"/>
    <property type="project" value="InterPro"/>
</dbReference>
<accession>A0AAW1NTJ0</accession>
<feature type="transmembrane region" description="Helical" evidence="1">
    <location>
        <begin position="107"/>
        <end position="130"/>
    </location>
</feature>
<organism evidence="3 4">
    <name type="scientific">Symbiochloris irregularis</name>
    <dbReference type="NCBI Taxonomy" id="706552"/>
    <lineage>
        <taxon>Eukaryota</taxon>
        <taxon>Viridiplantae</taxon>
        <taxon>Chlorophyta</taxon>
        <taxon>core chlorophytes</taxon>
        <taxon>Trebouxiophyceae</taxon>
        <taxon>Trebouxiales</taxon>
        <taxon>Trebouxiaceae</taxon>
        <taxon>Symbiochloris</taxon>
    </lineage>
</organism>
<evidence type="ECO:0000313" key="4">
    <source>
        <dbReference type="Proteomes" id="UP001465755"/>
    </source>
</evidence>
<dbReference type="Proteomes" id="UP001465755">
    <property type="component" value="Unassembled WGS sequence"/>
</dbReference>
<evidence type="ECO:0000256" key="1">
    <source>
        <dbReference type="SAM" id="Phobius"/>
    </source>
</evidence>
<comment type="caution">
    <text evidence="3">The sequence shown here is derived from an EMBL/GenBank/DDBJ whole genome shotgun (WGS) entry which is preliminary data.</text>
</comment>
<keyword evidence="1" id="KW-0812">Transmembrane</keyword>
<protein>
    <recommendedName>
        <fullName evidence="2">GH16 domain-containing protein</fullName>
    </recommendedName>
</protein>
<dbReference type="Gene3D" id="2.60.120.200">
    <property type="match status" value="1"/>
</dbReference>
<dbReference type="CDD" id="cd00413">
    <property type="entry name" value="Glyco_hydrolase_16"/>
    <property type="match status" value="1"/>
</dbReference>
<dbReference type="Pfam" id="PF00722">
    <property type="entry name" value="Glyco_hydro_16"/>
    <property type="match status" value="1"/>
</dbReference>